<evidence type="ECO:0000256" key="4">
    <source>
        <dbReference type="ARBA" id="ARBA00022980"/>
    </source>
</evidence>
<dbReference type="CDD" id="cd02412">
    <property type="entry name" value="KH-II_30S_S3"/>
    <property type="match status" value="1"/>
</dbReference>
<accession>A0A0G0YT83</accession>
<dbReference type="EMBL" id="LCBQ01000030">
    <property type="protein sequence ID" value="KKS12861.1"/>
    <property type="molecule type" value="Genomic_DNA"/>
</dbReference>
<dbReference type="InterPro" id="IPR005704">
    <property type="entry name" value="Ribosomal_uS3_bac-typ"/>
</dbReference>
<dbReference type="PROSITE" id="PS00548">
    <property type="entry name" value="RIBOSOMAL_S3"/>
    <property type="match status" value="1"/>
</dbReference>
<dbReference type="PANTHER" id="PTHR11760:SF19">
    <property type="entry name" value="SMALL RIBOSOMAL SUBUNIT PROTEIN US3C"/>
    <property type="match status" value="1"/>
</dbReference>
<feature type="domain" description="KH type-2" evidence="10">
    <location>
        <begin position="38"/>
        <end position="108"/>
    </location>
</feature>
<evidence type="ECO:0000256" key="3">
    <source>
        <dbReference type="ARBA" id="ARBA00022884"/>
    </source>
</evidence>
<keyword evidence="5 8" id="KW-0687">Ribonucleoprotein</keyword>
<proteinExistence type="inferred from homology"/>
<dbReference type="NCBIfam" id="TIGR01009">
    <property type="entry name" value="rpsC_bact"/>
    <property type="match status" value="1"/>
</dbReference>
<dbReference type="PATRIC" id="fig|1619020.3.peg.270"/>
<organism evidence="11 12">
    <name type="scientific">Candidatus Yanofskybacteria bacterium GW2011_GWA1_41_6</name>
    <dbReference type="NCBI Taxonomy" id="1619020"/>
    <lineage>
        <taxon>Bacteria</taxon>
        <taxon>Candidatus Yanofskyibacteriota</taxon>
    </lineage>
</organism>
<evidence type="ECO:0000256" key="2">
    <source>
        <dbReference type="ARBA" id="ARBA00022730"/>
    </source>
</evidence>
<dbReference type="Pfam" id="PF07650">
    <property type="entry name" value="KH_2"/>
    <property type="match status" value="1"/>
</dbReference>
<dbReference type="SUPFAM" id="SSF54814">
    <property type="entry name" value="Prokaryotic type KH domain (KH-domain type II)"/>
    <property type="match status" value="1"/>
</dbReference>
<evidence type="ECO:0000256" key="9">
    <source>
        <dbReference type="RuleBase" id="RU003624"/>
    </source>
</evidence>
<dbReference type="SMART" id="SM00322">
    <property type="entry name" value="KH"/>
    <property type="match status" value="1"/>
</dbReference>
<evidence type="ECO:0000256" key="7">
    <source>
        <dbReference type="ARBA" id="ARBA00035257"/>
    </source>
</evidence>
<dbReference type="AlphaFoldDB" id="A0A0G0YT83"/>
<evidence type="ECO:0000256" key="5">
    <source>
        <dbReference type="ARBA" id="ARBA00023274"/>
    </source>
</evidence>
<dbReference type="PROSITE" id="PS50823">
    <property type="entry name" value="KH_TYPE_2"/>
    <property type="match status" value="1"/>
</dbReference>
<name>A0A0G0YT83_9BACT</name>
<keyword evidence="3 8" id="KW-0694">RNA-binding</keyword>
<dbReference type="InterPro" id="IPR015946">
    <property type="entry name" value="KH_dom-like_a/b"/>
</dbReference>
<evidence type="ECO:0000259" key="10">
    <source>
        <dbReference type="PROSITE" id="PS50823"/>
    </source>
</evidence>
<dbReference type="GO" id="GO:0003729">
    <property type="term" value="F:mRNA binding"/>
    <property type="evidence" value="ECO:0007669"/>
    <property type="project" value="UniProtKB-UniRule"/>
</dbReference>
<comment type="function">
    <text evidence="6 8">Binds the lower part of the 30S subunit head. Binds mRNA in the 70S ribosome, positioning it for translation.</text>
</comment>
<dbReference type="InterPro" id="IPR009019">
    <property type="entry name" value="KH_sf_prok-type"/>
</dbReference>
<keyword evidence="2 8" id="KW-0699">rRNA-binding</keyword>
<dbReference type="Proteomes" id="UP000034380">
    <property type="component" value="Unassembled WGS sequence"/>
</dbReference>
<evidence type="ECO:0000256" key="8">
    <source>
        <dbReference type="HAMAP-Rule" id="MF_01309"/>
    </source>
</evidence>
<sequence>MGQKISPISLRVGIQKDWSSTWFGGRKYIPYLKDDLVVRAFLEKKLKGLGVADIRLERGSDVLNVIITTSRPGLLIGRGGTGIEELKKAISTRLKKKVAVRLEVLEFRNPEESARVMAELMVEQIEKRIPFRRLMKQTLVKIMSSRQVKGAKIYMGGRLDGAEIARAEHLEEGSLPLQTLRADIDYAKATAHTTFGTIGVKVWIYKGEKFEEK</sequence>
<comment type="subunit">
    <text evidence="8">Part of the 30S ribosomal subunit. Forms a tight complex with proteins S10 and S14.</text>
</comment>
<evidence type="ECO:0000256" key="1">
    <source>
        <dbReference type="ARBA" id="ARBA00010761"/>
    </source>
</evidence>
<gene>
    <name evidence="8" type="primary">rpsC</name>
    <name evidence="11" type="ORF">UU70_C0030G0008</name>
</gene>
<dbReference type="Gene3D" id="3.30.300.20">
    <property type="match status" value="1"/>
</dbReference>
<dbReference type="SUPFAM" id="SSF54821">
    <property type="entry name" value="Ribosomal protein S3 C-terminal domain"/>
    <property type="match status" value="1"/>
</dbReference>
<keyword evidence="4 8" id="KW-0689">Ribosomal protein</keyword>
<comment type="similarity">
    <text evidence="1 8 9">Belongs to the universal ribosomal protein uS3 family.</text>
</comment>
<protein>
    <recommendedName>
        <fullName evidence="7 8">Small ribosomal subunit protein uS3</fullName>
    </recommendedName>
</protein>
<dbReference type="PANTHER" id="PTHR11760">
    <property type="entry name" value="30S/40S RIBOSOMAL PROTEIN S3"/>
    <property type="match status" value="1"/>
</dbReference>
<dbReference type="GO" id="GO:0022627">
    <property type="term" value="C:cytosolic small ribosomal subunit"/>
    <property type="evidence" value="ECO:0007669"/>
    <property type="project" value="TreeGrafter"/>
</dbReference>
<dbReference type="GO" id="GO:0019843">
    <property type="term" value="F:rRNA binding"/>
    <property type="evidence" value="ECO:0007669"/>
    <property type="project" value="UniProtKB-UniRule"/>
</dbReference>
<dbReference type="PROSITE" id="PS50084">
    <property type="entry name" value="KH_TYPE_1"/>
    <property type="match status" value="1"/>
</dbReference>
<evidence type="ECO:0000313" key="11">
    <source>
        <dbReference type="EMBL" id="KKS12861.1"/>
    </source>
</evidence>
<dbReference type="InterPro" id="IPR057258">
    <property type="entry name" value="Ribosomal_uS3"/>
</dbReference>
<dbReference type="Gene3D" id="3.30.1140.32">
    <property type="entry name" value="Ribosomal protein S3, C-terminal domain"/>
    <property type="match status" value="1"/>
</dbReference>
<evidence type="ECO:0000256" key="6">
    <source>
        <dbReference type="ARBA" id="ARBA00024998"/>
    </source>
</evidence>
<dbReference type="InterPro" id="IPR004087">
    <property type="entry name" value="KH_dom"/>
</dbReference>
<comment type="caution">
    <text evidence="11">The sequence shown here is derived from an EMBL/GenBank/DDBJ whole genome shotgun (WGS) entry which is preliminary data.</text>
</comment>
<dbReference type="GO" id="GO:0006412">
    <property type="term" value="P:translation"/>
    <property type="evidence" value="ECO:0007669"/>
    <property type="project" value="UniProtKB-UniRule"/>
</dbReference>
<dbReference type="FunFam" id="3.30.300.20:FF:000001">
    <property type="entry name" value="30S ribosomal protein S3"/>
    <property type="match status" value="1"/>
</dbReference>
<reference evidence="11 12" key="1">
    <citation type="journal article" date="2015" name="Nature">
        <title>rRNA introns, odd ribosomes, and small enigmatic genomes across a large radiation of phyla.</title>
        <authorList>
            <person name="Brown C.T."/>
            <person name="Hug L.A."/>
            <person name="Thomas B.C."/>
            <person name="Sharon I."/>
            <person name="Castelle C.J."/>
            <person name="Singh A."/>
            <person name="Wilkins M.J."/>
            <person name="Williams K.H."/>
            <person name="Banfield J.F."/>
        </authorList>
    </citation>
    <scope>NUCLEOTIDE SEQUENCE [LARGE SCALE GENOMIC DNA]</scope>
</reference>
<dbReference type="GO" id="GO:0003735">
    <property type="term" value="F:structural constituent of ribosome"/>
    <property type="evidence" value="ECO:0007669"/>
    <property type="project" value="InterPro"/>
</dbReference>
<dbReference type="InterPro" id="IPR018280">
    <property type="entry name" value="Ribosomal_uS3_CS"/>
</dbReference>
<dbReference type="Pfam" id="PF00189">
    <property type="entry name" value="Ribosomal_S3_C"/>
    <property type="match status" value="1"/>
</dbReference>
<evidence type="ECO:0000313" key="12">
    <source>
        <dbReference type="Proteomes" id="UP000034380"/>
    </source>
</evidence>
<dbReference type="HAMAP" id="MF_01309_B">
    <property type="entry name" value="Ribosomal_uS3_B"/>
    <property type="match status" value="1"/>
</dbReference>
<dbReference type="InterPro" id="IPR004044">
    <property type="entry name" value="KH_dom_type_2"/>
</dbReference>
<dbReference type="InterPro" id="IPR001351">
    <property type="entry name" value="Ribosomal_uS3_C"/>
</dbReference>
<dbReference type="InterPro" id="IPR036419">
    <property type="entry name" value="Ribosomal_S3_C_sf"/>
</dbReference>